<dbReference type="PANTHER" id="PTHR47478:SF1">
    <property type="entry name" value="PYRIMIDINE 5'-NUCLEOTIDASE YJJG"/>
    <property type="match status" value="1"/>
</dbReference>
<dbReference type="Gene3D" id="3.40.50.1000">
    <property type="entry name" value="HAD superfamily/HAD-like"/>
    <property type="match status" value="1"/>
</dbReference>
<dbReference type="SUPFAM" id="SSF56784">
    <property type="entry name" value="HAD-like"/>
    <property type="match status" value="1"/>
</dbReference>
<dbReference type="InterPro" id="IPR023214">
    <property type="entry name" value="HAD_sf"/>
</dbReference>
<dbReference type="NCBIfam" id="TIGR01549">
    <property type="entry name" value="HAD-SF-IA-v1"/>
    <property type="match status" value="1"/>
</dbReference>
<reference evidence="2" key="1">
    <citation type="journal article" date="2019" name="Int. J. Syst. Evol. Microbiol.">
        <title>The Global Catalogue of Microorganisms (GCM) 10K type strain sequencing project: providing services to taxonomists for standard genome sequencing and annotation.</title>
        <authorList>
            <consortium name="The Broad Institute Genomics Platform"/>
            <consortium name="The Broad Institute Genome Sequencing Center for Infectious Disease"/>
            <person name="Wu L."/>
            <person name="Ma J."/>
        </authorList>
    </citation>
    <scope>NUCLEOTIDE SEQUENCE [LARGE SCALE GENOMIC DNA]</scope>
    <source>
        <strain evidence="2">JCM 17664</strain>
    </source>
</reference>
<dbReference type="NCBIfam" id="TIGR02254">
    <property type="entry name" value="YjjG_YfnB"/>
    <property type="match status" value="1"/>
</dbReference>
<dbReference type="RefSeq" id="WP_344980699.1">
    <property type="nucleotide sequence ID" value="NZ_BAABFN010000020.1"/>
</dbReference>
<dbReference type="PRINTS" id="PR00413">
    <property type="entry name" value="HADHALOGNASE"/>
</dbReference>
<organism evidence="1 2">
    <name type="scientific">Compostibacter hankyongensis</name>
    <dbReference type="NCBI Taxonomy" id="1007089"/>
    <lineage>
        <taxon>Bacteria</taxon>
        <taxon>Pseudomonadati</taxon>
        <taxon>Bacteroidota</taxon>
        <taxon>Chitinophagia</taxon>
        <taxon>Chitinophagales</taxon>
        <taxon>Chitinophagaceae</taxon>
        <taxon>Compostibacter</taxon>
    </lineage>
</organism>
<dbReference type="EMBL" id="BAABFN010000020">
    <property type="protein sequence ID" value="GAA4317421.1"/>
    <property type="molecule type" value="Genomic_DNA"/>
</dbReference>
<dbReference type="InterPro" id="IPR036412">
    <property type="entry name" value="HAD-like_sf"/>
</dbReference>
<comment type="caution">
    <text evidence="1">The sequence shown here is derived from an EMBL/GenBank/DDBJ whole genome shotgun (WGS) entry which is preliminary data.</text>
</comment>
<dbReference type="SFLD" id="SFLDG01135">
    <property type="entry name" value="C1.5.6:_HAD__Beta-PGM__Phospha"/>
    <property type="match status" value="1"/>
</dbReference>
<dbReference type="InterPro" id="IPR052550">
    <property type="entry name" value="Pyrimidine_5'-ntase_YjjG"/>
</dbReference>
<evidence type="ECO:0000313" key="2">
    <source>
        <dbReference type="Proteomes" id="UP001501207"/>
    </source>
</evidence>
<accession>A0ABP8G4Q2</accession>
<gene>
    <name evidence="1" type="ORF">GCM10023143_29490</name>
</gene>
<dbReference type="Pfam" id="PF00702">
    <property type="entry name" value="Hydrolase"/>
    <property type="match status" value="1"/>
</dbReference>
<proteinExistence type="predicted"/>
<sequence>MRYQHIFFDLDHTLWDFEANARNTLEVLYTEFALEELGVPGFDRFHSTYSAHNERLWERFRRGEIKRELLRWKRVWLTLLEFKIADEALARRFGAAFIDLLPSRKQLFPGTLEVLDYLQGKGYPLHLITNGFEETQHLKLRHAGLSAYFTHVVTSESAGSLKPHPGIFRYALELAGTRAVDAVMIGDALAVDIRGARDAGMDQIYFNPAIPAEGITPTYTINSLLELKDIL</sequence>
<dbReference type="InterPro" id="IPR006439">
    <property type="entry name" value="HAD-SF_hydro_IA"/>
</dbReference>
<dbReference type="Gene3D" id="1.10.150.240">
    <property type="entry name" value="Putative phosphatase, domain 2"/>
    <property type="match status" value="1"/>
</dbReference>
<dbReference type="SFLD" id="SFLDG01129">
    <property type="entry name" value="C1.5:_HAD__Beta-PGM__Phosphata"/>
    <property type="match status" value="1"/>
</dbReference>
<evidence type="ECO:0000313" key="1">
    <source>
        <dbReference type="EMBL" id="GAA4317421.1"/>
    </source>
</evidence>
<keyword evidence="2" id="KW-1185">Reference proteome</keyword>
<dbReference type="PANTHER" id="PTHR47478">
    <property type="match status" value="1"/>
</dbReference>
<dbReference type="InterPro" id="IPR023198">
    <property type="entry name" value="PGP-like_dom2"/>
</dbReference>
<dbReference type="SFLD" id="SFLDS00003">
    <property type="entry name" value="Haloacid_Dehalogenase"/>
    <property type="match status" value="1"/>
</dbReference>
<dbReference type="InterPro" id="IPR011951">
    <property type="entry name" value="HAD-SF_hydro_IA_YjjG/PynA"/>
</dbReference>
<protein>
    <submittedName>
        <fullName evidence="1">YjjG family noncanonical pyrimidine nucleotidase</fullName>
    </submittedName>
</protein>
<name>A0ABP8G4Q2_9BACT</name>
<dbReference type="Proteomes" id="UP001501207">
    <property type="component" value="Unassembled WGS sequence"/>
</dbReference>